<accession>A0A0C9UUI4</accession>
<dbReference type="EMBL" id="KN837160">
    <property type="protein sequence ID" value="KIJ38524.1"/>
    <property type="molecule type" value="Genomic_DNA"/>
</dbReference>
<dbReference type="HOGENOM" id="CLU_1448598_0_0_1"/>
<evidence type="ECO:0000256" key="1">
    <source>
        <dbReference type="SAM" id="Phobius"/>
    </source>
</evidence>
<keyword evidence="1" id="KW-1133">Transmembrane helix</keyword>
<dbReference type="Proteomes" id="UP000054279">
    <property type="component" value="Unassembled WGS sequence"/>
</dbReference>
<keyword evidence="1" id="KW-0472">Membrane</keyword>
<proteinExistence type="predicted"/>
<dbReference type="AlphaFoldDB" id="A0A0C9UUI4"/>
<keyword evidence="3" id="KW-1185">Reference proteome</keyword>
<evidence type="ECO:0000313" key="3">
    <source>
        <dbReference type="Proteomes" id="UP000054279"/>
    </source>
</evidence>
<organism evidence="2 3">
    <name type="scientific">Sphaerobolus stellatus (strain SS14)</name>
    <dbReference type="NCBI Taxonomy" id="990650"/>
    <lineage>
        <taxon>Eukaryota</taxon>
        <taxon>Fungi</taxon>
        <taxon>Dikarya</taxon>
        <taxon>Basidiomycota</taxon>
        <taxon>Agaricomycotina</taxon>
        <taxon>Agaricomycetes</taxon>
        <taxon>Phallomycetidae</taxon>
        <taxon>Geastrales</taxon>
        <taxon>Sphaerobolaceae</taxon>
        <taxon>Sphaerobolus</taxon>
    </lineage>
</organism>
<sequence>MLDALFGFLTNATIPLLVIVLATVISYGIITKLLARNPLPIKIIGKHSSSWADTRSLRRRATFPEDDPDLLPEPDIQLLGRSGDVHSPLGNNIAIDFESSTVKAEIAIVPRCCKQEQIWNEEENRFVDHFVGQSSITRPHDDQLLYWFKVYTRRRTTRIDEKPTLWIQVMAKNLTNFLRYFPILCET</sequence>
<reference evidence="2 3" key="1">
    <citation type="submission" date="2014-06" db="EMBL/GenBank/DDBJ databases">
        <title>Evolutionary Origins and Diversification of the Mycorrhizal Mutualists.</title>
        <authorList>
            <consortium name="DOE Joint Genome Institute"/>
            <consortium name="Mycorrhizal Genomics Consortium"/>
            <person name="Kohler A."/>
            <person name="Kuo A."/>
            <person name="Nagy L.G."/>
            <person name="Floudas D."/>
            <person name="Copeland A."/>
            <person name="Barry K.W."/>
            <person name="Cichocki N."/>
            <person name="Veneault-Fourrey C."/>
            <person name="LaButti K."/>
            <person name="Lindquist E.A."/>
            <person name="Lipzen A."/>
            <person name="Lundell T."/>
            <person name="Morin E."/>
            <person name="Murat C."/>
            <person name="Riley R."/>
            <person name="Ohm R."/>
            <person name="Sun H."/>
            <person name="Tunlid A."/>
            <person name="Henrissat B."/>
            <person name="Grigoriev I.V."/>
            <person name="Hibbett D.S."/>
            <person name="Martin F."/>
        </authorList>
    </citation>
    <scope>NUCLEOTIDE SEQUENCE [LARGE SCALE GENOMIC DNA]</scope>
    <source>
        <strain evidence="2 3">SS14</strain>
    </source>
</reference>
<keyword evidence="1" id="KW-0812">Transmembrane</keyword>
<evidence type="ECO:0000313" key="2">
    <source>
        <dbReference type="EMBL" id="KIJ38524.1"/>
    </source>
</evidence>
<feature type="transmembrane region" description="Helical" evidence="1">
    <location>
        <begin position="12"/>
        <end position="35"/>
    </location>
</feature>
<name>A0A0C9UUI4_SPHS4</name>
<protein>
    <submittedName>
        <fullName evidence="2">Uncharacterized protein</fullName>
    </submittedName>
</protein>
<gene>
    <name evidence="2" type="ORF">M422DRAFT_258895</name>
</gene>